<dbReference type="AlphaFoldDB" id="A0AAW0CV66"/>
<protein>
    <recommendedName>
        <fullName evidence="3">F-box domain-containing protein</fullName>
    </recommendedName>
</protein>
<dbReference type="EMBL" id="JAWWNJ010000013">
    <property type="protein sequence ID" value="KAK7042786.1"/>
    <property type="molecule type" value="Genomic_DNA"/>
</dbReference>
<reference evidence="1 2" key="1">
    <citation type="journal article" date="2024" name="J Genomics">
        <title>Draft genome sequencing and assembly of Favolaschia claudopus CIRM-BRFM 2984 isolated from oak limbs.</title>
        <authorList>
            <person name="Navarro D."/>
            <person name="Drula E."/>
            <person name="Chaduli D."/>
            <person name="Cazenave R."/>
            <person name="Ahrendt S."/>
            <person name="Wang J."/>
            <person name="Lipzen A."/>
            <person name="Daum C."/>
            <person name="Barry K."/>
            <person name="Grigoriev I.V."/>
            <person name="Favel A."/>
            <person name="Rosso M.N."/>
            <person name="Martin F."/>
        </authorList>
    </citation>
    <scope>NUCLEOTIDE SEQUENCE [LARGE SCALE GENOMIC DNA]</scope>
    <source>
        <strain evidence="1 2">CIRM-BRFM 2984</strain>
    </source>
</reference>
<evidence type="ECO:0000313" key="1">
    <source>
        <dbReference type="EMBL" id="KAK7042786.1"/>
    </source>
</evidence>
<gene>
    <name evidence="1" type="ORF">R3P38DRAFT_325628</name>
</gene>
<sequence length="296" mass="33638">MSGGNLKEPTFPPELEREILEFAAFGDPSRIPTLLLVCRRVHRWLEPLVYRVLRLDKLQIVEPLAHALKSKPPGFLGHAVKHALVTVSYTHWTTASAWETLSEILLLNPNIFELVIKKYTSYTSNSSLRRIPTGMHPKRLIVQFTRDSGCDADLTEPLFSCVSHLTLCQASPAMSHETWDMWSHLATLPMLTHLCFTENIARGVLHQVLTECPNLLAVVILWQINSPSVSKPRMDAFARSTLKTNADPRVVLVTIPRFYDDWERGAWSGDDLWFRVDDFIAGKRRGIISDSTHVFE</sequence>
<evidence type="ECO:0000313" key="2">
    <source>
        <dbReference type="Proteomes" id="UP001362999"/>
    </source>
</evidence>
<comment type="caution">
    <text evidence="1">The sequence shown here is derived from an EMBL/GenBank/DDBJ whole genome shotgun (WGS) entry which is preliminary data.</text>
</comment>
<keyword evidence="2" id="KW-1185">Reference proteome</keyword>
<dbReference type="Proteomes" id="UP001362999">
    <property type="component" value="Unassembled WGS sequence"/>
</dbReference>
<proteinExistence type="predicted"/>
<accession>A0AAW0CV66</accession>
<organism evidence="1 2">
    <name type="scientific">Favolaschia claudopus</name>
    <dbReference type="NCBI Taxonomy" id="2862362"/>
    <lineage>
        <taxon>Eukaryota</taxon>
        <taxon>Fungi</taxon>
        <taxon>Dikarya</taxon>
        <taxon>Basidiomycota</taxon>
        <taxon>Agaricomycotina</taxon>
        <taxon>Agaricomycetes</taxon>
        <taxon>Agaricomycetidae</taxon>
        <taxon>Agaricales</taxon>
        <taxon>Marasmiineae</taxon>
        <taxon>Mycenaceae</taxon>
        <taxon>Favolaschia</taxon>
    </lineage>
</organism>
<name>A0AAW0CV66_9AGAR</name>
<evidence type="ECO:0008006" key="3">
    <source>
        <dbReference type="Google" id="ProtNLM"/>
    </source>
</evidence>
<feature type="non-terminal residue" evidence="1">
    <location>
        <position position="1"/>
    </location>
</feature>